<organism evidence="2 3">
    <name type="scientific">Cymbomonas tetramitiformis</name>
    <dbReference type="NCBI Taxonomy" id="36881"/>
    <lineage>
        <taxon>Eukaryota</taxon>
        <taxon>Viridiplantae</taxon>
        <taxon>Chlorophyta</taxon>
        <taxon>Pyramimonadophyceae</taxon>
        <taxon>Pyramimonadales</taxon>
        <taxon>Pyramimonadaceae</taxon>
        <taxon>Cymbomonas</taxon>
    </lineage>
</organism>
<evidence type="ECO:0000313" key="2">
    <source>
        <dbReference type="EMBL" id="KAK3233411.1"/>
    </source>
</evidence>
<dbReference type="AlphaFoldDB" id="A0AAE0BB89"/>
<sequence>MTTKRGRQSSLYQDPYPTVGAAQVVQVGANTLVTMMALVERKEQVAWMTLYVLASSTMVNGGIPTAITASDTTTTLLAAIMGGVAWVTQSAIPWSIVMLVTQQHITSHIIVAALNMLVMEAARQMSQRPGDLCPSLQEGATCGHDQRAAHDLLTIQQWVRECYAAHVKAGTATASAHREYTDLARDDVETSTLNINTFTANMPVVSQPAKHSPAASVDSEEE</sequence>
<keyword evidence="3" id="KW-1185">Reference proteome</keyword>
<comment type="caution">
    <text evidence="2">The sequence shown here is derived from an EMBL/GenBank/DDBJ whole genome shotgun (WGS) entry which is preliminary data.</text>
</comment>
<proteinExistence type="predicted"/>
<feature type="transmembrane region" description="Helical" evidence="1">
    <location>
        <begin position="75"/>
        <end position="100"/>
    </location>
</feature>
<dbReference type="EMBL" id="LGRX02035720">
    <property type="protein sequence ID" value="KAK3233411.1"/>
    <property type="molecule type" value="Genomic_DNA"/>
</dbReference>
<dbReference type="Proteomes" id="UP001190700">
    <property type="component" value="Unassembled WGS sequence"/>
</dbReference>
<accession>A0AAE0BB89</accession>
<keyword evidence="1" id="KW-0472">Membrane</keyword>
<feature type="transmembrane region" description="Helical" evidence="1">
    <location>
        <begin position="45"/>
        <end position="63"/>
    </location>
</feature>
<keyword evidence="1" id="KW-0812">Transmembrane</keyword>
<evidence type="ECO:0008006" key="4">
    <source>
        <dbReference type="Google" id="ProtNLM"/>
    </source>
</evidence>
<gene>
    <name evidence="2" type="ORF">CYMTET_56299</name>
</gene>
<protein>
    <recommendedName>
        <fullName evidence="4">Transmembrane protein</fullName>
    </recommendedName>
</protein>
<keyword evidence="1" id="KW-1133">Transmembrane helix</keyword>
<name>A0AAE0BB89_9CHLO</name>
<reference evidence="2 3" key="1">
    <citation type="journal article" date="2015" name="Genome Biol. Evol.">
        <title>Comparative Genomics of a Bacterivorous Green Alga Reveals Evolutionary Causalities and Consequences of Phago-Mixotrophic Mode of Nutrition.</title>
        <authorList>
            <person name="Burns J.A."/>
            <person name="Paasch A."/>
            <person name="Narechania A."/>
            <person name="Kim E."/>
        </authorList>
    </citation>
    <scope>NUCLEOTIDE SEQUENCE [LARGE SCALE GENOMIC DNA]</scope>
    <source>
        <strain evidence="2 3">PLY_AMNH</strain>
    </source>
</reference>
<evidence type="ECO:0000256" key="1">
    <source>
        <dbReference type="SAM" id="Phobius"/>
    </source>
</evidence>
<evidence type="ECO:0000313" key="3">
    <source>
        <dbReference type="Proteomes" id="UP001190700"/>
    </source>
</evidence>